<feature type="domain" description="VOC" evidence="1">
    <location>
        <begin position="141"/>
        <end position="257"/>
    </location>
</feature>
<feature type="domain" description="VOC" evidence="1">
    <location>
        <begin position="12"/>
        <end position="127"/>
    </location>
</feature>
<name>A0A7X6K3G5_9MICC</name>
<proteinExistence type="predicted"/>
<evidence type="ECO:0000259" key="1">
    <source>
        <dbReference type="PROSITE" id="PS51819"/>
    </source>
</evidence>
<dbReference type="SUPFAM" id="SSF54593">
    <property type="entry name" value="Glyoxalase/Bleomycin resistance protein/Dihydroxybiphenyl dioxygenase"/>
    <property type="match status" value="1"/>
</dbReference>
<dbReference type="InterPro" id="IPR037523">
    <property type="entry name" value="VOC_core"/>
</dbReference>
<comment type="caution">
    <text evidence="2">The sequence shown here is derived from an EMBL/GenBank/DDBJ whole genome shotgun (WGS) entry which is preliminary data.</text>
</comment>
<organism evidence="2 3">
    <name type="scientific">Arthrobacter mobilis</name>
    <dbReference type="NCBI Taxonomy" id="2724944"/>
    <lineage>
        <taxon>Bacteria</taxon>
        <taxon>Bacillati</taxon>
        <taxon>Actinomycetota</taxon>
        <taxon>Actinomycetes</taxon>
        <taxon>Micrococcales</taxon>
        <taxon>Micrococcaceae</taxon>
        <taxon>Arthrobacter</taxon>
    </lineage>
</organism>
<dbReference type="RefSeq" id="WP_168485614.1">
    <property type="nucleotide sequence ID" value="NZ_JAAZSQ010000004.1"/>
</dbReference>
<reference evidence="2 3" key="1">
    <citation type="submission" date="2020-04" db="EMBL/GenBank/DDBJ databases">
        <title>Arthrobacter sp. nov.</title>
        <authorList>
            <person name="Liu S."/>
        </authorList>
    </citation>
    <scope>NUCLEOTIDE SEQUENCE [LARGE SCALE GENOMIC DNA]</scope>
    <source>
        <strain evidence="2 3">E918</strain>
    </source>
</reference>
<dbReference type="AlphaFoldDB" id="A0A7X6K3G5"/>
<dbReference type="InterPro" id="IPR052164">
    <property type="entry name" value="Anthracycline_SecMetBiosynth"/>
</dbReference>
<gene>
    <name evidence="2" type="ORF">HGG74_06905</name>
</gene>
<dbReference type="CDD" id="cd07247">
    <property type="entry name" value="SgaA_N_like"/>
    <property type="match status" value="2"/>
</dbReference>
<protein>
    <submittedName>
        <fullName evidence="2">VOC family protein</fullName>
    </submittedName>
</protein>
<dbReference type="EMBL" id="JAAZSQ010000004">
    <property type="protein sequence ID" value="NKX54277.1"/>
    <property type="molecule type" value="Genomic_DNA"/>
</dbReference>
<dbReference type="PANTHER" id="PTHR33993:SF14">
    <property type="entry name" value="GB|AAF24581.1"/>
    <property type="match status" value="1"/>
</dbReference>
<keyword evidence="3" id="KW-1185">Reference proteome</keyword>
<evidence type="ECO:0000313" key="2">
    <source>
        <dbReference type="EMBL" id="NKX54277.1"/>
    </source>
</evidence>
<dbReference type="Proteomes" id="UP000544090">
    <property type="component" value="Unassembled WGS sequence"/>
</dbReference>
<dbReference type="PANTHER" id="PTHR33993">
    <property type="entry name" value="GLYOXALASE-RELATED"/>
    <property type="match status" value="1"/>
</dbReference>
<evidence type="ECO:0000313" key="3">
    <source>
        <dbReference type="Proteomes" id="UP000544090"/>
    </source>
</evidence>
<accession>A0A7X6K3G5</accession>
<dbReference type="InterPro" id="IPR029068">
    <property type="entry name" value="Glyas_Bleomycin-R_OHBP_Dase"/>
</dbReference>
<dbReference type="Gene3D" id="3.10.180.10">
    <property type="entry name" value="2,3-Dihydroxybiphenyl 1,2-Dioxygenase, domain 1"/>
    <property type="match status" value="2"/>
</dbReference>
<dbReference type="Pfam" id="PF00903">
    <property type="entry name" value="Glyoxalase"/>
    <property type="match status" value="2"/>
</dbReference>
<dbReference type="PROSITE" id="PS51819">
    <property type="entry name" value="VOC"/>
    <property type="match status" value="2"/>
</dbReference>
<dbReference type="InterPro" id="IPR004360">
    <property type="entry name" value="Glyas_Fos-R_dOase_dom"/>
</dbReference>
<sequence>MPVRNEPWPVGAPCWIDCQVDDVQAARSFYTALFGWDVQDGPQEAGGYLMALLGGSPVAGIGPKPPNAGPMPSVWTTYLATEDADAAAAAVTDAGGSLMMPPFDVLDAGRMTVAMDNGGAAFGLWQAKAHHGVGRYGEPGTLVWSELHTREYQAARDFYAKVFGYSYEDLGDTDEFRYATFKRADGEAAGGFYDDRSIPAGAPNYWLAWFAVEDVDASVAKAQDLGAQALFPPTDSPYGRMSILAGAQGEVFAVIKPQMPDAGGAGG</sequence>